<evidence type="ECO:0000313" key="1">
    <source>
        <dbReference type="EMBL" id="PIL25579.1"/>
    </source>
</evidence>
<keyword evidence="2" id="KW-1185">Reference proteome</keyword>
<organism evidence="1 2">
    <name type="scientific">Ganoderma sinense ZZ0214-1</name>
    <dbReference type="NCBI Taxonomy" id="1077348"/>
    <lineage>
        <taxon>Eukaryota</taxon>
        <taxon>Fungi</taxon>
        <taxon>Dikarya</taxon>
        <taxon>Basidiomycota</taxon>
        <taxon>Agaricomycotina</taxon>
        <taxon>Agaricomycetes</taxon>
        <taxon>Polyporales</taxon>
        <taxon>Polyporaceae</taxon>
        <taxon>Ganoderma</taxon>
    </lineage>
</organism>
<reference evidence="1 2" key="1">
    <citation type="journal article" date="2015" name="Sci. Rep.">
        <title>Chromosome-level genome map provides insights into diverse defense mechanisms in the medicinal fungus Ganoderma sinense.</title>
        <authorList>
            <person name="Zhu Y."/>
            <person name="Xu J."/>
            <person name="Sun C."/>
            <person name="Zhou S."/>
            <person name="Xu H."/>
            <person name="Nelson D.R."/>
            <person name="Qian J."/>
            <person name="Song J."/>
            <person name="Luo H."/>
            <person name="Xiang L."/>
            <person name="Li Y."/>
            <person name="Xu Z."/>
            <person name="Ji A."/>
            <person name="Wang L."/>
            <person name="Lu S."/>
            <person name="Hayward A."/>
            <person name="Sun W."/>
            <person name="Li X."/>
            <person name="Schwartz D.C."/>
            <person name="Wang Y."/>
            <person name="Chen S."/>
        </authorList>
    </citation>
    <scope>NUCLEOTIDE SEQUENCE [LARGE SCALE GENOMIC DNA]</scope>
    <source>
        <strain evidence="1 2">ZZ0214-1</strain>
    </source>
</reference>
<comment type="caution">
    <text evidence="1">The sequence shown here is derived from an EMBL/GenBank/DDBJ whole genome shotgun (WGS) entry which is preliminary data.</text>
</comment>
<sequence>MVDRRPLGQALRAQHARREIMVHSKPAQTVYKRRTRKARMRWSFKAYLDDSFFGLDIQFHYILYSPTSADAPASHASCTSLAVRRLYRWWDIKACRYRWQTNPFDLPYRYEWNAQPKSAEDGVSGGRDHVAEVEVEAAKQQVGKGAAEGIEEFSDDDDERRELVRRECWAPVAACSGRRAVVRRD</sequence>
<dbReference type="EMBL" id="AYKW01000045">
    <property type="protein sequence ID" value="PIL25579.1"/>
    <property type="molecule type" value="Genomic_DNA"/>
</dbReference>
<proteinExistence type="predicted"/>
<dbReference type="AlphaFoldDB" id="A0A2G8RVP6"/>
<name>A0A2G8RVP6_9APHY</name>
<accession>A0A2G8RVP6</accession>
<dbReference type="Proteomes" id="UP000230002">
    <property type="component" value="Unassembled WGS sequence"/>
</dbReference>
<protein>
    <submittedName>
        <fullName evidence="1">Uncharacterized protein</fullName>
    </submittedName>
</protein>
<evidence type="ECO:0000313" key="2">
    <source>
        <dbReference type="Proteomes" id="UP000230002"/>
    </source>
</evidence>
<gene>
    <name evidence="1" type="ORF">GSI_11326</name>
</gene>